<dbReference type="SUPFAM" id="SSF52540">
    <property type="entry name" value="P-loop containing nucleoside triphosphate hydrolases"/>
    <property type="match status" value="1"/>
</dbReference>
<dbReference type="GO" id="GO:0052621">
    <property type="term" value="F:diguanylate cyclase activity"/>
    <property type="evidence" value="ECO:0007669"/>
    <property type="project" value="TreeGrafter"/>
</dbReference>
<sequence>MNLGTARGTFPDVSFPDVEVISELGRGAETVVYRVRRHGVEYALKLLGAPGVDADRALAAVRREAALLGCVDHPLLPRIFEVGLADAGPYLILELIEGDPLSHALRAGRFDEARTLRLAIDVVGPLAAAHRSGLVHRDVKPDNVMITPDGTARLIDFGLAARDGAQGGAVAGTLIYSAPEQSGMLKRPVDGRSDLYALGAVLYECLTGAPPFQSDDAGELIRLHATTPAPDLRTARPDVSQTFAAIIHKLLAKDPDDRYPNGESLLADLERLRAEPRSVFAVGTVEGRTMVIRGQDTLVGRDHEMAVLTGRWRKARSRRGGVALVQGQPGGGKSRLVREVATMVRADGRLVLHGKCVPDDPVPLAPLRAAVEQYLRDIDQLPQDERDDELARLRLAVGPGGALLKALSPMLGALAPAPELDSGDDRHEQFTNAVAAFLIHLAEAAGGAVLHLDDVQWLDAATRRVLQQIAVRLSDVPLLVVATARDDADNRPAVDVFRAEMAEALDTVVSLEDLSDRTVADLVAAHLGAMRVDRRVINQLVTRVGGNPFTIVEYVRAVIDAGLMTPSWDGWRLDLAGLDRLELSGDALDLVLRRMDGFSAETRRLLTVGAALGVRFSVSLVARVCESDLDQALDELAEAEARRLLTAVDGGYAFLHDRIREALLARLDPAELRRLHQRIAEALDAEALDAEAADAEARESAGSNNPERVYAMARHYARGESDRTPEKVFATGAAAGRLALAAHAPAEALDFLEAAAAAAAVGGFAPGTDFHRALGVACTRAGRFVEALEHLERALAAESDRLRRADLLAQLAYVHASAWDPDRAWDTVCRGMAELGSPIPRGRFALVVTTLMSFLAGLVIGLTKIGFGTVSGEKRERYRLQAVFYDVGSYASTLGMRLKRRAIVSFRSLYAINRLGPGVEYTRHMSGFGLVANIAGRHRLAERLFDRSAAVAAEIGDPALVGYVEWKRGAGAVMGQAEGGELVWQRILVAHERWLDLGDYLTAVAALCVRLVVKGQTREAQVWYERGRARLASGGEAEGAAFCMAAATVPAQFGRPDEAATGVESLDRFLEINPHNLAQQINLRTVELFTAVEQDEVGEPFEVAAKRFARLGLRPGDMLSEQRLVYLALAMGRLARCRKAAPTAAEDERARLLAEAEQALKDLAKGANNSILRAYVQVGRADLAVLRGRPEQALRDLLRAETRELRLYAPMIAYETARVRARAYGLLDEPELAAQHARYALMIATQQQWLYRARWVRIEFAVNDAASAPSGAATKTSSGNGGALNGRRLAALQQVSLAAATVLDPRELARVALDETLKILGAERAYLFLVDAERDRLVPHLGRDAGGRDIDQLTGYSSTLVERVRDTGEALVVTGSEEGVALGSRSALVHGLRSIMIAPLQFDGRVLGVVYLDSRVAKGIFTAEDVDILTAVTHHVGVSLETARAAQLEVVAQTARRQRDVAETLRAAMGELSATLDPDEVMHHLLRAVTRLLPGDAAALLRPTGDRVALVVGFGSEQLSAAAGRTFSADNDTALADLAHLTGPYVAAGDTGWNGPLGALLGRPRSWLAIPLISRDESLGTLLVGSARTEVPEDAQVQVAAALVGQGMIAYENARLFSQVRRMATIDGLTGLYNRNHFFAEAGRQLQLAQRHRRPIAVIMLDVDHFKRINDTYGHPVGDEVIRTIAARLRESTRDTDVVGRYGGEEFVLVTPETGGGATLLAERLRTAICERPVETEAGPLPVTISVGVAHVDSGEQDLSQLLERADSALYVAKQHGRNRVEVMVSK</sequence>
<dbReference type="Pfam" id="PF01590">
    <property type="entry name" value="GAF"/>
    <property type="match status" value="1"/>
</dbReference>
<proteinExistence type="predicted"/>
<dbReference type="InterPro" id="IPR050469">
    <property type="entry name" value="Diguanylate_Cyclase"/>
</dbReference>
<dbReference type="Pfam" id="PF00990">
    <property type="entry name" value="GGDEF"/>
    <property type="match status" value="1"/>
</dbReference>
<dbReference type="GO" id="GO:0005886">
    <property type="term" value="C:plasma membrane"/>
    <property type="evidence" value="ECO:0007669"/>
    <property type="project" value="TreeGrafter"/>
</dbReference>
<dbReference type="Gene3D" id="3.30.200.20">
    <property type="entry name" value="Phosphorylase Kinase, domain 1"/>
    <property type="match status" value="1"/>
</dbReference>
<comment type="caution">
    <text evidence="4">The sequence shown here is derived from an EMBL/GenBank/DDBJ whole genome shotgun (WGS) entry which is preliminary data.</text>
</comment>
<dbReference type="Proteomes" id="UP000599074">
    <property type="component" value="Unassembled WGS sequence"/>
</dbReference>
<dbReference type="Pfam" id="PF13185">
    <property type="entry name" value="GAF_2"/>
    <property type="match status" value="1"/>
</dbReference>
<dbReference type="Gene3D" id="1.10.510.10">
    <property type="entry name" value="Transferase(Phosphotransferase) domain 1"/>
    <property type="match status" value="1"/>
</dbReference>
<dbReference type="SUPFAM" id="SSF55073">
    <property type="entry name" value="Nucleotide cyclase"/>
    <property type="match status" value="1"/>
</dbReference>
<evidence type="ECO:0008006" key="6">
    <source>
        <dbReference type="Google" id="ProtNLM"/>
    </source>
</evidence>
<dbReference type="Pfam" id="PF13191">
    <property type="entry name" value="AAA_16"/>
    <property type="match status" value="1"/>
</dbReference>
<dbReference type="Gene3D" id="3.30.70.270">
    <property type="match status" value="1"/>
</dbReference>
<dbReference type="EMBL" id="BOON01000024">
    <property type="protein sequence ID" value="GII23096.1"/>
    <property type="molecule type" value="Genomic_DNA"/>
</dbReference>
<accession>A0A8J3TCW2</accession>
<name>A0A8J3TCW2_9ACTN</name>
<organism evidence="4 5">
    <name type="scientific">Planosporangium mesophilum</name>
    <dbReference type="NCBI Taxonomy" id="689768"/>
    <lineage>
        <taxon>Bacteria</taxon>
        <taxon>Bacillati</taxon>
        <taxon>Actinomycetota</taxon>
        <taxon>Actinomycetes</taxon>
        <taxon>Micromonosporales</taxon>
        <taxon>Micromonosporaceae</taxon>
        <taxon>Planosporangium</taxon>
    </lineage>
</organism>
<dbReference type="PANTHER" id="PTHR45138:SF9">
    <property type="entry name" value="DIGUANYLATE CYCLASE DGCM-RELATED"/>
    <property type="match status" value="1"/>
</dbReference>
<keyword evidence="5" id="KW-1185">Reference proteome</keyword>
<dbReference type="SMART" id="SM00220">
    <property type="entry name" value="S_TKc"/>
    <property type="match status" value="1"/>
</dbReference>
<dbReference type="SMART" id="SM00267">
    <property type="entry name" value="GGDEF"/>
    <property type="match status" value="1"/>
</dbReference>
<evidence type="ECO:0000256" key="1">
    <source>
        <dbReference type="ARBA" id="ARBA00004167"/>
    </source>
</evidence>
<dbReference type="InterPro" id="IPR000160">
    <property type="entry name" value="GGDEF_dom"/>
</dbReference>
<dbReference type="InterPro" id="IPR027417">
    <property type="entry name" value="P-loop_NTPase"/>
</dbReference>
<dbReference type="GO" id="GO:1902201">
    <property type="term" value="P:negative regulation of bacterial-type flagellum-dependent cell motility"/>
    <property type="evidence" value="ECO:0007669"/>
    <property type="project" value="TreeGrafter"/>
</dbReference>
<dbReference type="InterPro" id="IPR011009">
    <property type="entry name" value="Kinase-like_dom_sf"/>
</dbReference>
<dbReference type="FunFam" id="3.30.70.270:FF:000001">
    <property type="entry name" value="Diguanylate cyclase domain protein"/>
    <property type="match status" value="1"/>
</dbReference>
<dbReference type="InterPro" id="IPR043128">
    <property type="entry name" value="Rev_trsase/Diguanyl_cyclase"/>
</dbReference>
<reference evidence="4" key="1">
    <citation type="submission" date="2021-01" db="EMBL/GenBank/DDBJ databases">
        <title>Whole genome shotgun sequence of Planosporangium mesophilum NBRC 109066.</title>
        <authorList>
            <person name="Komaki H."/>
            <person name="Tamura T."/>
        </authorList>
    </citation>
    <scope>NUCLEOTIDE SEQUENCE</scope>
    <source>
        <strain evidence="4">NBRC 109066</strain>
    </source>
</reference>
<gene>
    <name evidence="4" type="ORF">Pme01_26930</name>
</gene>
<dbReference type="CDD" id="cd01949">
    <property type="entry name" value="GGDEF"/>
    <property type="match status" value="1"/>
</dbReference>
<dbReference type="NCBIfam" id="TIGR00254">
    <property type="entry name" value="GGDEF"/>
    <property type="match status" value="1"/>
</dbReference>
<dbReference type="GO" id="GO:0004672">
    <property type="term" value="F:protein kinase activity"/>
    <property type="evidence" value="ECO:0007669"/>
    <property type="project" value="InterPro"/>
</dbReference>
<dbReference type="GO" id="GO:0043709">
    <property type="term" value="P:cell adhesion involved in single-species biofilm formation"/>
    <property type="evidence" value="ECO:0007669"/>
    <property type="project" value="TreeGrafter"/>
</dbReference>
<dbReference type="InterPro" id="IPR008271">
    <property type="entry name" value="Ser/Thr_kinase_AS"/>
</dbReference>
<dbReference type="SMART" id="SM00065">
    <property type="entry name" value="GAF"/>
    <property type="match status" value="2"/>
</dbReference>
<dbReference type="PROSITE" id="PS50887">
    <property type="entry name" value="GGDEF"/>
    <property type="match status" value="1"/>
</dbReference>
<evidence type="ECO:0000259" key="2">
    <source>
        <dbReference type="PROSITE" id="PS50011"/>
    </source>
</evidence>
<dbReference type="Gene3D" id="3.30.450.40">
    <property type="match status" value="2"/>
</dbReference>
<dbReference type="InterPro" id="IPR041664">
    <property type="entry name" value="AAA_16"/>
</dbReference>
<dbReference type="InterPro" id="IPR011990">
    <property type="entry name" value="TPR-like_helical_dom_sf"/>
</dbReference>
<dbReference type="PANTHER" id="PTHR45138">
    <property type="entry name" value="REGULATORY COMPONENTS OF SENSORY TRANSDUCTION SYSTEM"/>
    <property type="match status" value="1"/>
</dbReference>
<dbReference type="CDD" id="cd14014">
    <property type="entry name" value="STKc_PknB_like"/>
    <property type="match status" value="1"/>
</dbReference>
<comment type="subcellular location">
    <subcellularLocation>
        <location evidence="1">Membrane</location>
        <topology evidence="1">Single-pass membrane protein</topology>
    </subcellularLocation>
</comment>
<dbReference type="SUPFAM" id="SSF56112">
    <property type="entry name" value="Protein kinase-like (PK-like)"/>
    <property type="match status" value="1"/>
</dbReference>
<evidence type="ECO:0000313" key="5">
    <source>
        <dbReference type="Proteomes" id="UP000599074"/>
    </source>
</evidence>
<dbReference type="InterPro" id="IPR000719">
    <property type="entry name" value="Prot_kinase_dom"/>
</dbReference>
<feature type="domain" description="GGDEF" evidence="3">
    <location>
        <begin position="1654"/>
        <end position="1786"/>
    </location>
</feature>
<dbReference type="SUPFAM" id="SSF55781">
    <property type="entry name" value="GAF domain-like"/>
    <property type="match status" value="2"/>
</dbReference>
<evidence type="ECO:0000313" key="4">
    <source>
        <dbReference type="EMBL" id="GII23096.1"/>
    </source>
</evidence>
<dbReference type="SUPFAM" id="SSF48452">
    <property type="entry name" value="TPR-like"/>
    <property type="match status" value="1"/>
</dbReference>
<protein>
    <recommendedName>
        <fullName evidence="6">Non-specific serine/threonine protein kinase</fullName>
    </recommendedName>
</protein>
<dbReference type="InterPro" id="IPR029016">
    <property type="entry name" value="GAF-like_dom_sf"/>
</dbReference>
<dbReference type="PROSITE" id="PS50011">
    <property type="entry name" value="PROTEIN_KINASE_DOM"/>
    <property type="match status" value="1"/>
</dbReference>
<dbReference type="GO" id="GO:0005524">
    <property type="term" value="F:ATP binding"/>
    <property type="evidence" value="ECO:0007669"/>
    <property type="project" value="InterPro"/>
</dbReference>
<evidence type="ECO:0000259" key="3">
    <source>
        <dbReference type="PROSITE" id="PS50887"/>
    </source>
</evidence>
<dbReference type="Pfam" id="PF00069">
    <property type="entry name" value="Pkinase"/>
    <property type="match status" value="1"/>
</dbReference>
<dbReference type="RefSeq" id="WP_239088212.1">
    <property type="nucleotide sequence ID" value="NZ_BOON01000024.1"/>
</dbReference>
<feature type="domain" description="Protein kinase" evidence="2">
    <location>
        <begin position="18"/>
        <end position="272"/>
    </location>
</feature>
<dbReference type="PROSITE" id="PS00108">
    <property type="entry name" value="PROTEIN_KINASE_ST"/>
    <property type="match status" value="1"/>
</dbReference>
<dbReference type="InterPro" id="IPR029787">
    <property type="entry name" value="Nucleotide_cyclase"/>
</dbReference>
<dbReference type="InterPro" id="IPR003018">
    <property type="entry name" value="GAF"/>
</dbReference>